<organism evidence="1 2">
    <name type="scientific">Hydrogenophaga borbori</name>
    <dbReference type="NCBI Taxonomy" id="2294117"/>
    <lineage>
        <taxon>Bacteria</taxon>
        <taxon>Pseudomonadati</taxon>
        <taxon>Pseudomonadota</taxon>
        <taxon>Betaproteobacteria</taxon>
        <taxon>Burkholderiales</taxon>
        <taxon>Comamonadaceae</taxon>
        <taxon>Hydrogenophaga</taxon>
    </lineage>
</organism>
<dbReference type="Proteomes" id="UP000261931">
    <property type="component" value="Unassembled WGS sequence"/>
</dbReference>
<comment type="caution">
    <text evidence="1">The sequence shown here is derived from an EMBL/GenBank/DDBJ whole genome shotgun (WGS) entry which is preliminary data.</text>
</comment>
<dbReference type="EMBL" id="QVLS01000003">
    <property type="protein sequence ID" value="RFP80160.1"/>
    <property type="molecule type" value="Genomic_DNA"/>
</dbReference>
<dbReference type="SUPFAM" id="SSF51197">
    <property type="entry name" value="Clavaminate synthase-like"/>
    <property type="match status" value="1"/>
</dbReference>
<evidence type="ECO:0000313" key="1">
    <source>
        <dbReference type="EMBL" id="RFP80160.1"/>
    </source>
</evidence>
<evidence type="ECO:0008006" key="3">
    <source>
        <dbReference type="Google" id="ProtNLM"/>
    </source>
</evidence>
<dbReference type="Gene3D" id="2.60.120.620">
    <property type="entry name" value="q2cbj1_9rhob like domain"/>
    <property type="match status" value="1"/>
</dbReference>
<dbReference type="AlphaFoldDB" id="A0A372EL86"/>
<sequence length="229" mass="24395">MTPDQVHRFNDKGIVRLDGFHARGVAPVRQRVLDELRRLTGGKGLPRAVQGLPVFQQIGKLSSLVKVPGAHGALVTPALVACIGQLAGRAAPVPQPLQLLLSPPQQGAWRLEGLNWHVDVVADPPGRVPGIQAFFLIDDVAPQGGATLALAGSHRATAQRGADGVSLREALRSTADRAARLQALGVDVVEMSGRAGDVYLMDMRLLHTPSINATRQMRLMATTRCLFGP</sequence>
<dbReference type="RefSeq" id="WP_116958210.1">
    <property type="nucleotide sequence ID" value="NZ_QVLS01000003.1"/>
</dbReference>
<accession>A0A372EL86</accession>
<keyword evidence="2" id="KW-1185">Reference proteome</keyword>
<evidence type="ECO:0000313" key="2">
    <source>
        <dbReference type="Proteomes" id="UP000261931"/>
    </source>
</evidence>
<gene>
    <name evidence="1" type="ORF">DY262_06875</name>
</gene>
<protein>
    <recommendedName>
        <fullName evidence="3">Phytanoyl-CoA dioxygenase</fullName>
    </recommendedName>
</protein>
<dbReference type="GO" id="GO:0016706">
    <property type="term" value="F:2-oxoglutarate-dependent dioxygenase activity"/>
    <property type="evidence" value="ECO:0007669"/>
    <property type="project" value="UniProtKB-ARBA"/>
</dbReference>
<dbReference type="InterPro" id="IPR008775">
    <property type="entry name" value="Phytyl_CoA_dOase-like"/>
</dbReference>
<reference evidence="1 2" key="1">
    <citation type="submission" date="2018-08" db="EMBL/GenBank/DDBJ databases">
        <title>Hydrogenophaga sp. LA-38 isolated from sludge.</title>
        <authorList>
            <person name="Im W.-T."/>
        </authorList>
    </citation>
    <scope>NUCLEOTIDE SEQUENCE [LARGE SCALE GENOMIC DNA]</scope>
    <source>
        <strain evidence="1 2">LA-38</strain>
    </source>
</reference>
<proteinExistence type="predicted"/>
<name>A0A372EL86_9BURK</name>
<dbReference type="Pfam" id="PF05721">
    <property type="entry name" value="PhyH"/>
    <property type="match status" value="1"/>
</dbReference>